<keyword evidence="1" id="KW-0175">Coiled coil</keyword>
<name>A0A395P1C2_TRIAR</name>
<dbReference type="SMART" id="SM00325">
    <property type="entry name" value="RhoGEF"/>
    <property type="match status" value="1"/>
</dbReference>
<feature type="compositionally biased region" description="Low complexity" evidence="2">
    <location>
        <begin position="1369"/>
        <end position="1388"/>
    </location>
</feature>
<feature type="compositionally biased region" description="Polar residues" evidence="2">
    <location>
        <begin position="1351"/>
        <end position="1360"/>
    </location>
</feature>
<dbReference type="GO" id="GO:0005085">
    <property type="term" value="F:guanyl-nucleotide exchange factor activity"/>
    <property type="evidence" value="ECO:0007669"/>
    <property type="project" value="InterPro"/>
</dbReference>
<dbReference type="InterPro" id="IPR051492">
    <property type="entry name" value="Dynamin-Rho_GEF"/>
</dbReference>
<organism evidence="4 5">
    <name type="scientific">Trichoderma arundinaceum</name>
    <dbReference type="NCBI Taxonomy" id="490622"/>
    <lineage>
        <taxon>Eukaryota</taxon>
        <taxon>Fungi</taxon>
        <taxon>Dikarya</taxon>
        <taxon>Ascomycota</taxon>
        <taxon>Pezizomycotina</taxon>
        <taxon>Sordariomycetes</taxon>
        <taxon>Hypocreomycetidae</taxon>
        <taxon>Hypocreales</taxon>
        <taxon>Hypocreaceae</taxon>
        <taxon>Trichoderma</taxon>
    </lineage>
</organism>
<proteinExistence type="predicted"/>
<accession>A0A395P1C2</accession>
<comment type="caution">
    <text evidence="4">The sequence shown here is derived from an EMBL/GenBank/DDBJ whole genome shotgun (WGS) entry which is preliminary data.</text>
</comment>
<dbReference type="GO" id="GO:0005737">
    <property type="term" value="C:cytoplasm"/>
    <property type="evidence" value="ECO:0007669"/>
    <property type="project" value="TreeGrafter"/>
</dbReference>
<dbReference type="InterPro" id="IPR057454">
    <property type="entry name" value="Bud3_C"/>
</dbReference>
<dbReference type="GO" id="GO:0031991">
    <property type="term" value="P:regulation of actomyosin contractile ring contraction"/>
    <property type="evidence" value="ECO:0007669"/>
    <property type="project" value="TreeGrafter"/>
</dbReference>
<dbReference type="PROSITE" id="PS50010">
    <property type="entry name" value="DH_2"/>
    <property type="match status" value="1"/>
</dbReference>
<feature type="domain" description="DH" evidence="3">
    <location>
        <begin position="248"/>
        <end position="465"/>
    </location>
</feature>
<dbReference type="PANTHER" id="PTHR22834:SF21">
    <property type="entry name" value="GUANYL NUCLEOTIDE EXCHANGE FACTOR, PUTATIVE (AFU_ORTHOLOGUE AFUA_5G11890)-RELATED"/>
    <property type="match status" value="1"/>
</dbReference>
<evidence type="ECO:0000256" key="1">
    <source>
        <dbReference type="SAM" id="Coils"/>
    </source>
</evidence>
<evidence type="ECO:0000259" key="3">
    <source>
        <dbReference type="PROSITE" id="PS50010"/>
    </source>
</evidence>
<dbReference type="Pfam" id="PF25351">
    <property type="entry name" value="PH_BUD3_C"/>
    <property type="match status" value="1"/>
</dbReference>
<dbReference type="InterPro" id="IPR000219">
    <property type="entry name" value="DH_dom"/>
</dbReference>
<protein>
    <submittedName>
        <fullName evidence="4">Rho guanyl nucleotide exchange factor</fullName>
    </submittedName>
</protein>
<dbReference type="SUPFAM" id="SSF48065">
    <property type="entry name" value="DBL homology domain (DH-domain)"/>
    <property type="match status" value="1"/>
</dbReference>
<feature type="compositionally biased region" description="Polar residues" evidence="2">
    <location>
        <begin position="1096"/>
        <end position="1108"/>
    </location>
</feature>
<evidence type="ECO:0000313" key="4">
    <source>
        <dbReference type="EMBL" id="RFU82148.1"/>
    </source>
</evidence>
<keyword evidence="5" id="KW-1185">Reference proteome</keyword>
<gene>
    <name evidence="4" type="ORF">TARUN_90</name>
</gene>
<feature type="region of interest" description="Disordered" evidence="2">
    <location>
        <begin position="1128"/>
        <end position="1151"/>
    </location>
</feature>
<dbReference type="STRING" id="490622.A0A395P1C2"/>
<evidence type="ECO:0000256" key="2">
    <source>
        <dbReference type="SAM" id="MobiDB-lite"/>
    </source>
</evidence>
<feature type="region of interest" description="Disordered" evidence="2">
    <location>
        <begin position="1087"/>
        <end position="1108"/>
    </location>
</feature>
<dbReference type="PANTHER" id="PTHR22834">
    <property type="entry name" value="NUCLEAR FUSION PROTEIN FUS2"/>
    <property type="match status" value="1"/>
</dbReference>
<dbReference type="Pfam" id="PF00621">
    <property type="entry name" value="RhoGEF"/>
    <property type="match status" value="1"/>
</dbReference>
<feature type="region of interest" description="Disordered" evidence="2">
    <location>
        <begin position="1193"/>
        <end position="1300"/>
    </location>
</feature>
<feature type="coiled-coil region" evidence="1">
    <location>
        <begin position="1529"/>
        <end position="1563"/>
    </location>
</feature>
<dbReference type="InterPro" id="IPR035899">
    <property type="entry name" value="DBL_dom_sf"/>
</dbReference>
<sequence length="1568" mass="175121">MVRVTEELALSPEHVALYHAADPLLGQLPVLIFHGPSTTANYTLNSSRVQVHVFTPAGFQSFPRITISPSSPFYSVVNHLPREFQGDEVYRGLAFGLFRYFKELPENVKTHLKAAYPPKGKRPGSAPVLFSEQHAADLVKEMVKSENTNDVVATLDEALQTQHVSNVDIDFILPPGSIVPPQPSELEELPDDEDDIIDPTLRQYGAYTPLIKLFGEPVFLPTSKLRRAPSKPTPLNRNKTFTKDQKIELRMKMGELVDTEERYVLKVQELVKTVANDFRNNAKKRSVESLSPSEEELEKLFPKSSDGILQVNSAFVEELRKIMDETEEDAVKDMETPTMNLTSSSKAGNPARTKDPLGALAMAKLFLEWFPKFTQCYQDYIKASQHFPTLLNSFLDQQSSFRQRVSQAGEQTIRSLLIEPVQRLPRYSLLIDQIIASLPITHPALQPMLKARDIITNICSMDDPLPDKPHITNRLRNMVESWPADLEPQGRLILAADFLELSPPYQATVDSDDAGIFLLFSDCIAMLRKSGDNNMTGRDLLREIDKPSAAELLISMTNAAGGPGVYEFIFTGWHHLADVRFTESADGHLVWMTSSAEMKGMHPGEHKVPKAITSRCFLLQEAFEGKAAKWSEDVVKARVEARFSETEREDPRWTLRSVRMPENNLGLHAAIFQEGADQLIEGRREPAFIRVVVDHEKGTKGAPVGHYGVEVVINVASKNMKRISLLTVGLNGKQYQDDVALEDFLPTMSRRSKLVLPFPLLFFVFSLPILTPLLVMQLLSIQFNVSNRSLTAPMVSYHSKMLRTLCLSNRAEKTRSFLAASPVKLFTSLWSGGSNNASETTLSEAKHQHQASLHRADSHHSMYGSIRGKNSGNRPMEEVMPENPLVRLEQTFEAFTTALQYRKGSIHGRTLLHRAAADELLVNDLYNRLIENPFEVEVANDVGTEVVFTAFENFLHIAWAEQIGPVTTIKMLDTLQERANKRVPGEFADFVNFLFKELAPQNRRAFTALIKLLADLLDGCSNDSDRGALTLAFSEMLVTDGSAANYINLLDRLVDDCDRIFGEPTYAGFSLADLALIESFQARSSGGGGGISGSGNKSHQGSVTSNTSSLRRKFGFDMLLRQNSKEERTTSVWRSLGKHRNPATGESASMSRATMQQALRQRSIDDNNLQKRFTLGRPGSGDRPHVANAFEELTRPPSAHRAEFPLDTIGEPAYEPPTPGSPRRHNKRRSSLSDLKSLLETASIEEEREAEERENAVQPLQTTKETSEKVNASPKNPPPSKIPISPNSSQLIRSPRQKENIANTEIYNSIRGMRAGSPIKEIQAKLEMAMRGESPSRQDPPPYRRPKPTHSKTLSTSNIPTLLPPKPIRPGSSSGESPSRTSGSPTRTPAQKLRLQSPQKLRERLQTEKTAVGEADAMLQSELFKIGEEMARVNSGSLSDSQTVNLQRLASSVASLEDRMPGVMQDLRDKQDELQRDVEITLKTTESKMRSIDQLHKEAVAENELLYERFNTELAKIVKALKGKGKEDKEELIVRLKTQGEELAKMKKENARLKREMISLRAALKGTE</sequence>
<dbReference type="Gene3D" id="1.20.900.10">
    <property type="entry name" value="Dbl homology (DH) domain"/>
    <property type="match status" value="1"/>
</dbReference>
<dbReference type="OrthoDB" id="4066896at2759"/>
<evidence type="ECO:0000313" key="5">
    <source>
        <dbReference type="Proteomes" id="UP000266272"/>
    </source>
</evidence>
<dbReference type="Proteomes" id="UP000266272">
    <property type="component" value="Unassembled WGS sequence"/>
</dbReference>
<reference evidence="4 5" key="1">
    <citation type="journal article" date="2018" name="PLoS Pathog.">
        <title>Evolution of structural diversity of trichothecenes, a family of toxins produced by plant pathogenic and entomopathogenic fungi.</title>
        <authorList>
            <person name="Proctor R.H."/>
            <person name="McCormick S.P."/>
            <person name="Kim H.S."/>
            <person name="Cardoza R.E."/>
            <person name="Stanley A.M."/>
            <person name="Lindo L."/>
            <person name="Kelly A."/>
            <person name="Brown D.W."/>
            <person name="Lee T."/>
            <person name="Vaughan M.M."/>
            <person name="Alexander N.J."/>
            <person name="Busman M."/>
            <person name="Gutierrez S."/>
        </authorList>
    </citation>
    <scope>NUCLEOTIDE SEQUENCE [LARGE SCALE GENOMIC DNA]</scope>
    <source>
        <strain evidence="4 5">IBT 40837</strain>
    </source>
</reference>
<feature type="region of interest" description="Disordered" evidence="2">
    <location>
        <begin position="1328"/>
        <end position="1401"/>
    </location>
</feature>
<dbReference type="EMBL" id="PXOA01000006">
    <property type="protein sequence ID" value="RFU82148.1"/>
    <property type="molecule type" value="Genomic_DNA"/>
</dbReference>
<dbReference type="GO" id="GO:0032955">
    <property type="term" value="P:regulation of division septum assembly"/>
    <property type="evidence" value="ECO:0007669"/>
    <property type="project" value="TreeGrafter"/>
</dbReference>